<dbReference type="STRING" id="680127.SAMN05421593_2097"/>
<dbReference type="OrthoDB" id="1073749at2"/>
<evidence type="ECO:0000313" key="2">
    <source>
        <dbReference type="Proteomes" id="UP000198561"/>
    </source>
</evidence>
<evidence type="ECO:0000313" key="1">
    <source>
        <dbReference type="EMBL" id="SEH33044.1"/>
    </source>
</evidence>
<accession>A0A1H6HFL9</accession>
<dbReference type="Proteomes" id="UP000198561">
    <property type="component" value="Unassembled WGS sequence"/>
</dbReference>
<dbReference type="EMBL" id="FNWQ01000002">
    <property type="protein sequence ID" value="SEH33044.1"/>
    <property type="molecule type" value="Genomic_DNA"/>
</dbReference>
<reference evidence="1 2" key="1">
    <citation type="submission" date="2016-10" db="EMBL/GenBank/DDBJ databases">
        <authorList>
            <person name="de Groot N.N."/>
        </authorList>
    </citation>
    <scope>NUCLEOTIDE SEQUENCE [LARGE SCALE GENOMIC DNA]</scope>
    <source>
        <strain evidence="1 2">DSM 23031</strain>
    </source>
</reference>
<proteinExistence type="predicted"/>
<sequence length="332" mass="38759">MGSIYIQNNKDKYINFFSCCILVKGFERSAIYDIQRETIEFIPNTLIDFVEDIRGRKVSDVLEEYNGHKIAKEYLHFLEKKEFIFYSSNASFPELSDISTNEDTSDILFTTVIVSDHMYANLDTVAKNIQQLGIKRLHLHFDSDDCMERVLRILSSLEYSRVINLSLSMPHQKIHKKVYDHKRITSITLFNAPRKKTVKSDDIIRNYVTCNDSKLFLTRFNLYDLAISINAYNVAKNYNLALFKTIFIDGNGNIKYNVSDKNSYGNILDDFEKIKTDTVKKLSKLWNIKRDNIEPCNVCEFRYCCTTTFVPEKSKNGYTVNCNYNPYTTEFN</sequence>
<gene>
    <name evidence="1" type="ORF">SAMN05421593_2097</name>
</gene>
<name>A0A1H6HFL9_CHRCI</name>
<dbReference type="AlphaFoldDB" id="A0A1H6HFL9"/>
<protein>
    <submittedName>
        <fullName evidence="1">SPASM domain peptide maturase, grasp-with-spasm system</fullName>
    </submittedName>
</protein>
<dbReference type="RefSeq" id="WP_089692195.1">
    <property type="nucleotide sequence ID" value="NZ_FNWQ01000002.1"/>
</dbReference>
<organism evidence="1 2">
    <name type="scientific">Chryseobacterium culicis</name>
    <dbReference type="NCBI Taxonomy" id="680127"/>
    <lineage>
        <taxon>Bacteria</taxon>
        <taxon>Pseudomonadati</taxon>
        <taxon>Bacteroidota</taxon>
        <taxon>Flavobacteriia</taxon>
        <taxon>Flavobacteriales</taxon>
        <taxon>Weeksellaceae</taxon>
        <taxon>Chryseobacterium group</taxon>
        <taxon>Chryseobacterium</taxon>
    </lineage>
</organism>